<dbReference type="PANTHER" id="PTHR42755">
    <property type="entry name" value="3-DEOXY-MANNO-OCTULOSONATE CYTIDYLYLTRANSFERASE"/>
    <property type="match status" value="1"/>
</dbReference>
<comment type="subcellular location">
    <subcellularLocation>
        <location evidence="1">Membrane</location>
    </subcellularLocation>
</comment>
<feature type="transmembrane region" description="Helical" evidence="13">
    <location>
        <begin position="230"/>
        <end position="249"/>
    </location>
</feature>
<comment type="catalytic activity">
    <reaction evidence="10">
        <text>lipid IVA (E. coli) + CMP-3-deoxy-beta-D-manno-octulosonate = alpha-Kdo-(2-&gt;6)-lipid IVA (E. coli) + CMP + H(+)</text>
        <dbReference type="Rhea" id="RHEA:28066"/>
        <dbReference type="ChEBI" id="CHEBI:15378"/>
        <dbReference type="ChEBI" id="CHEBI:58603"/>
        <dbReference type="ChEBI" id="CHEBI:60364"/>
        <dbReference type="ChEBI" id="CHEBI:60377"/>
        <dbReference type="ChEBI" id="CHEBI:85987"/>
        <dbReference type="EC" id="2.4.99.12"/>
    </reaction>
</comment>
<feature type="compositionally biased region" description="Low complexity" evidence="12">
    <location>
        <begin position="358"/>
        <end position="378"/>
    </location>
</feature>
<proteinExistence type="inferred from homology"/>
<organism evidence="16">
    <name type="scientific">Oryza meridionalis</name>
    <dbReference type="NCBI Taxonomy" id="40149"/>
    <lineage>
        <taxon>Eukaryota</taxon>
        <taxon>Viridiplantae</taxon>
        <taxon>Streptophyta</taxon>
        <taxon>Embryophyta</taxon>
        <taxon>Tracheophyta</taxon>
        <taxon>Spermatophyta</taxon>
        <taxon>Magnoliopsida</taxon>
        <taxon>Liliopsida</taxon>
        <taxon>Poales</taxon>
        <taxon>Poaceae</taxon>
        <taxon>BOP clade</taxon>
        <taxon>Oryzoideae</taxon>
        <taxon>Oryzeae</taxon>
        <taxon>Oryzinae</taxon>
        <taxon>Oryza</taxon>
    </lineage>
</organism>
<dbReference type="Gramene" id="OMERI01G34810.4">
    <property type="protein sequence ID" value="OMERI01G34810.4"/>
    <property type="gene ID" value="OMERI01G34810"/>
</dbReference>
<dbReference type="GO" id="GO:0043842">
    <property type="term" value="F:Kdo transferase activity"/>
    <property type="evidence" value="ECO:0007669"/>
    <property type="project" value="UniProtKB-EC"/>
</dbReference>
<evidence type="ECO:0000256" key="1">
    <source>
        <dbReference type="ARBA" id="ARBA00004370"/>
    </source>
</evidence>
<keyword evidence="7 13" id="KW-1133">Transmembrane helix</keyword>
<evidence type="ECO:0000256" key="2">
    <source>
        <dbReference type="ARBA" id="ARBA00006380"/>
    </source>
</evidence>
<dbReference type="EnsemblPlants" id="OMERI01G34810.4">
    <property type="protein sequence ID" value="OMERI01G34810.4"/>
    <property type="gene ID" value="OMERI01G34810"/>
</dbReference>
<accession>A0A0E0CAI8</accession>
<feature type="compositionally biased region" description="Basic and acidic residues" evidence="12">
    <location>
        <begin position="1"/>
        <end position="16"/>
    </location>
</feature>
<dbReference type="GO" id="GO:0009245">
    <property type="term" value="P:lipid A biosynthetic process"/>
    <property type="evidence" value="ECO:0007669"/>
    <property type="project" value="TreeGrafter"/>
</dbReference>
<evidence type="ECO:0000256" key="13">
    <source>
        <dbReference type="SAM" id="Phobius"/>
    </source>
</evidence>
<keyword evidence="8 13" id="KW-0472">Membrane</keyword>
<dbReference type="InterPro" id="IPR013057">
    <property type="entry name" value="AA_transpt_TM"/>
</dbReference>
<dbReference type="InterPro" id="IPR039901">
    <property type="entry name" value="Kdotransferase"/>
</dbReference>
<dbReference type="InterPro" id="IPR038107">
    <property type="entry name" value="Glycos_transf_N_sf"/>
</dbReference>
<evidence type="ECO:0000259" key="14">
    <source>
        <dbReference type="Pfam" id="PF01490"/>
    </source>
</evidence>
<feature type="transmembrane region" description="Helical" evidence="13">
    <location>
        <begin position="158"/>
        <end position="176"/>
    </location>
</feature>
<evidence type="ECO:0000313" key="16">
    <source>
        <dbReference type="EnsemblPlants" id="OMERI01G34810.4"/>
    </source>
</evidence>
<dbReference type="FunFam" id="3.40.50.2000:FF:000032">
    <property type="entry name" value="3-deoxy-D-manno-octulosonic acid transferase"/>
    <property type="match status" value="1"/>
</dbReference>
<evidence type="ECO:0000256" key="8">
    <source>
        <dbReference type="ARBA" id="ARBA00023136"/>
    </source>
</evidence>
<evidence type="ECO:0000313" key="17">
    <source>
        <dbReference type="Proteomes" id="UP000008021"/>
    </source>
</evidence>
<dbReference type="EC" id="2.4.99.12" evidence="3"/>
<feature type="transmembrane region" description="Helical" evidence="13">
    <location>
        <begin position="127"/>
        <end position="152"/>
    </location>
</feature>
<evidence type="ECO:0000256" key="6">
    <source>
        <dbReference type="ARBA" id="ARBA00022970"/>
    </source>
</evidence>
<dbReference type="Pfam" id="PF01490">
    <property type="entry name" value="Aa_trans"/>
    <property type="match status" value="1"/>
</dbReference>
<evidence type="ECO:0000256" key="3">
    <source>
        <dbReference type="ARBA" id="ARBA00012621"/>
    </source>
</evidence>
<dbReference type="InterPro" id="IPR007507">
    <property type="entry name" value="Glycos_transf_N"/>
</dbReference>
<sequence length="725" mass="79159">MGAPSREDEETKKMEAGGDTVGQKLDAGALFVLQSKGSWLHCGYHLTTSIVAPPLLSLPFAFASLGWAAGLICLVIGAAVTFYSYNLISLVLEHHAQQGRRQLRFRDMATDILGPGWGRFYIGPIQFLVCFGAVVACTLLAGQSMKAIYLIANPGGTIKLYVFVAIFGVFMMILAQMPSFHSLRHVNLISLVLCLAYSFCAVAACIYLGSSKGAPEKDYSIAGANTRDRVFGVFNAIAVIATTYGNGIIPEIQATVAAPVTGKMFKGLCLCYAVVVTTFFSVAISGYWAFGNQSQGTLLSNFMVGGRAVIPEWLLLIIELFTLLQLSAVAVVYLQPTNEVLEGLLSDPKAGHRPRRAPCSGSTPPSPSCSPRSLSSRQSPREVMKDLIPDGVIYQFAPLDCPDAIENFIGYWKPSLILLMESELWPNLIVSAAEKRIAVVLLNARMSLKSFNRWSSPIGLQLVSLMLSKLSLIIPLSTFQAVRFQLLHAPPQIIHFAGDLKYAVGDIDAGEKAVAAIEDLQQQFSSRPVWMAASIHKGEDKIILRVHDELIRMYPNLLLILVPRYPRDIKNVSQTLKKQKVNFVLRSTREVVSSNTSELRMLYRVTPIAVIGGSFLPGLAGHNISEAAAVGCAVMTGPHVGHFYHMLVEMWQINPFAVKQVKGEYELLEALKQLLGDSRALEACQRAAKDAFSNMSDGVVNRVWNLVRTFTIGSQTDTWGSFSSS</sequence>
<evidence type="ECO:0000256" key="7">
    <source>
        <dbReference type="ARBA" id="ARBA00022989"/>
    </source>
</evidence>
<feature type="site" description="Transition state stabilizer" evidence="11">
    <location>
        <position position="421"/>
    </location>
</feature>
<keyword evidence="5 13" id="KW-0812">Transmembrane</keyword>
<keyword evidence="6" id="KW-0029">Amino-acid transport</keyword>
<feature type="site" description="Transition state stabilizer" evidence="11">
    <location>
        <position position="501"/>
    </location>
</feature>
<evidence type="ECO:0000256" key="11">
    <source>
        <dbReference type="PIRSR" id="PIRSR639901-2"/>
    </source>
</evidence>
<evidence type="ECO:0000256" key="4">
    <source>
        <dbReference type="ARBA" id="ARBA00022679"/>
    </source>
</evidence>
<protein>
    <recommendedName>
        <fullName evidence="3">lipid IVA 3-deoxy-D-manno-octulosonic acid transferase</fullName>
        <ecNumber evidence="3">2.4.99.12</ecNumber>
    </recommendedName>
    <alternativeName>
        <fullName evidence="9">Lipid IV(A) 3-deoxy-D-manno-octulosonic acid transferase</fullName>
    </alternativeName>
</protein>
<evidence type="ECO:0000256" key="5">
    <source>
        <dbReference type="ARBA" id="ARBA00022692"/>
    </source>
</evidence>
<feature type="domain" description="3-deoxy-D-manno-octulosonic-acid transferase N-terminal" evidence="15">
    <location>
        <begin position="379"/>
        <end position="503"/>
    </location>
</feature>
<dbReference type="Pfam" id="PF04413">
    <property type="entry name" value="Glycos_transf_N"/>
    <property type="match status" value="1"/>
</dbReference>
<evidence type="ECO:0000256" key="10">
    <source>
        <dbReference type="ARBA" id="ARBA00049183"/>
    </source>
</evidence>
<reference evidence="16" key="2">
    <citation type="submission" date="2018-05" db="EMBL/GenBank/DDBJ databases">
        <title>OmerRS3 (Oryza meridionalis Reference Sequence Version 3).</title>
        <authorList>
            <person name="Zhang J."/>
            <person name="Kudrna D."/>
            <person name="Lee S."/>
            <person name="Talag J."/>
            <person name="Welchert J."/>
            <person name="Wing R.A."/>
        </authorList>
    </citation>
    <scope>NUCLEOTIDE SEQUENCE [LARGE SCALE GENOMIC DNA]</scope>
    <source>
        <strain evidence="16">cv. OR44</strain>
    </source>
</reference>
<feature type="transmembrane region" description="Helical" evidence="13">
    <location>
        <begin position="188"/>
        <end position="210"/>
    </location>
</feature>
<dbReference type="Gene3D" id="3.40.50.2000">
    <property type="entry name" value="Glycogen Phosphorylase B"/>
    <property type="match status" value="1"/>
</dbReference>
<feature type="transmembrane region" description="Helical" evidence="13">
    <location>
        <begin position="310"/>
        <end position="334"/>
    </location>
</feature>
<dbReference type="PANTHER" id="PTHR42755:SF1">
    <property type="entry name" value="3-DEOXY-D-MANNO-OCTULOSONIC ACID TRANSFERASE, MITOCHONDRIAL-RELATED"/>
    <property type="match status" value="1"/>
</dbReference>
<keyword evidence="6" id="KW-0813">Transport</keyword>
<feature type="domain" description="Amino acid transporter transmembrane" evidence="14">
    <location>
        <begin position="36"/>
        <end position="347"/>
    </location>
</feature>
<dbReference type="GO" id="GO:0006865">
    <property type="term" value="P:amino acid transport"/>
    <property type="evidence" value="ECO:0007669"/>
    <property type="project" value="UniProtKB-KW"/>
</dbReference>
<evidence type="ECO:0000256" key="9">
    <source>
        <dbReference type="ARBA" id="ARBA00031445"/>
    </source>
</evidence>
<dbReference type="HOGENOM" id="CLU_351748_0_0_1"/>
<evidence type="ECO:0000259" key="15">
    <source>
        <dbReference type="Pfam" id="PF04413"/>
    </source>
</evidence>
<feature type="transmembrane region" description="Helical" evidence="13">
    <location>
        <begin position="65"/>
        <end position="92"/>
    </location>
</feature>
<keyword evidence="4" id="KW-0808">Transferase</keyword>
<keyword evidence="17" id="KW-1185">Reference proteome</keyword>
<reference evidence="16" key="1">
    <citation type="submission" date="2015-04" db="UniProtKB">
        <authorList>
            <consortium name="EnsemblPlants"/>
        </authorList>
    </citation>
    <scope>IDENTIFICATION</scope>
</reference>
<feature type="transmembrane region" description="Helical" evidence="13">
    <location>
        <begin position="270"/>
        <end position="290"/>
    </location>
</feature>
<feature type="region of interest" description="Disordered" evidence="12">
    <location>
        <begin position="1"/>
        <end position="20"/>
    </location>
</feature>
<feature type="region of interest" description="Disordered" evidence="12">
    <location>
        <begin position="345"/>
        <end position="379"/>
    </location>
</feature>
<dbReference type="Proteomes" id="UP000008021">
    <property type="component" value="Chromosome 1"/>
</dbReference>
<dbReference type="AlphaFoldDB" id="A0A0E0CAI8"/>
<dbReference type="Gene3D" id="3.40.50.11720">
    <property type="entry name" value="3-Deoxy-D-manno-octulosonic-acid transferase, N-terminal domain"/>
    <property type="match status" value="1"/>
</dbReference>
<comment type="similarity">
    <text evidence="2">Belongs to the glycosyltransferase group 1 family. Glycosyltransferase 30 subfamily.</text>
</comment>
<dbReference type="GO" id="GO:0005886">
    <property type="term" value="C:plasma membrane"/>
    <property type="evidence" value="ECO:0007669"/>
    <property type="project" value="TreeGrafter"/>
</dbReference>
<name>A0A0E0CAI8_9ORYZ</name>
<evidence type="ECO:0000256" key="12">
    <source>
        <dbReference type="SAM" id="MobiDB-lite"/>
    </source>
</evidence>